<dbReference type="SUPFAM" id="SSF52402">
    <property type="entry name" value="Adenine nucleotide alpha hydrolases-like"/>
    <property type="match status" value="1"/>
</dbReference>
<dbReference type="Proteomes" id="UP000005953">
    <property type="component" value="Unassembled WGS sequence"/>
</dbReference>
<organism evidence="3 4">
    <name type="scientific">Reinekea blandensis MED297</name>
    <dbReference type="NCBI Taxonomy" id="314283"/>
    <lineage>
        <taxon>Bacteria</taxon>
        <taxon>Pseudomonadati</taxon>
        <taxon>Pseudomonadota</taxon>
        <taxon>Gammaproteobacteria</taxon>
        <taxon>Oceanospirillales</taxon>
        <taxon>Saccharospirillaceae</taxon>
        <taxon>Reinekea</taxon>
    </lineage>
</organism>
<feature type="domain" description="UspA" evidence="2">
    <location>
        <begin position="1"/>
        <end position="133"/>
    </location>
</feature>
<dbReference type="PANTHER" id="PTHR46268:SF6">
    <property type="entry name" value="UNIVERSAL STRESS PROTEIN UP12"/>
    <property type="match status" value="1"/>
</dbReference>
<comment type="caution">
    <text evidence="3">The sequence shown here is derived from an EMBL/GenBank/DDBJ whole genome shotgun (WGS) entry which is preliminary data.</text>
</comment>
<accession>A4BHU3</accession>
<dbReference type="PANTHER" id="PTHR46268">
    <property type="entry name" value="STRESS RESPONSE PROTEIN NHAX"/>
    <property type="match status" value="1"/>
</dbReference>
<comment type="similarity">
    <text evidence="1">Belongs to the universal stress protein A family.</text>
</comment>
<sequence length="135" mass="14307">MYQHILAPIDVSVPTIGEQILEKALFHLRYGNADITLLAVAPVKADENAIDEIRSQLMAFAEHHIAANEGRIHLKVSQGLPSDQVLKTATDIQAGAIFIGSHRGGGSQLGRPTLGSTAAKICSQAECDVVVVKAS</sequence>
<dbReference type="InterPro" id="IPR014729">
    <property type="entry name" value="Rossmann-like_a/b/a_fold"/>
</dbReference>
<dbReference type="Pfam" id="PF00582">
    <property type="entry name" value="Usp"/>
    <property type="match status" value="1"/>
</dbReference>
<proteinExistence type="inferred from homology"/>
<dbReference type="OrthoDB" id="9792500at2"/>
<dbReference type="InterPro" id="IPR006016">
    <property type="entry name" value="UspA"/>
</dbReference>
<dbReference type="HOGENOM" id="CLU_049301_11_2_6"/>
<protein>
    <recommendedName>
        <fullName evidence="2">UspA domain-containing protein</fullName>
    </recommendedName>
</protein>
<dbReference type="EMBL" id="AAOE01000022">
    <property type="protein sequence ID" value="EAR08348.1"/>
    <property type="molecule type" value="Genomic_DNA"/>
</dbReference>
<reference evidence="3 4" key="1">
    <citation type="submission" date="2006-02" db="EMBL/GenBank/DDBJ databases">
        <authorList>
            <person name="Pinhassi J."/>
            <person name="Pedros-Alio C."/>
            <person name="Ferriera S."/>
            <person name="Johnson J."/>
            <person name="Kravitz S."/>
            <person name="Halpern A."/>
            <person name="Remington K."/>
            <person name="Beeson K."/>
            <person name="Tran B."/>
            <person name="Rogers Y.-H."/>
            <person name="Friedman R."/>
            <person name="Venter J.C."/>
        </authorList>
    </citation>
    <scope>NUCLEOTIDE SEQUENCE [LARGE SCALE GENOMIC DNA]</scope>
    <source>
        <strain evidence="3 4">MED297</strain>
    </source>
</reference>
<gene>
    <name evidence="3" type="ORF">MED297_09416</name>
</gene>
<name>A4BHU3_9GAMM</name>
<evidence type="ECO:0000313" key="4">
    <source>
        <dbReference type="Proteomes" id="UP000005953"/>
    </source>
</evidence>
<evidence type="ECO:0000256" key="1">
    <source>
        <dbReference type="ARBA" id="ARBA00008791"/>
    </source>
</evidence>
<dbReference type="Gene3D" id="3.40.50.620">
    <property type="entry name" value="HUPs"/>
    <property type="match status" value="1"/>
</dbReference>
<keyword evidence="4" id="KW-1185">Reference proteome</keyword>
<dbReference type="RefSeq" id="WP_008046170.1">
    <property type="nucleotide sequence ID" value="NZ_CH724152.1"/>
</dbReference>
<dbReference type="CDD" id="cd00293">
    <property type="entry name" value="USP-like"/>
    <property type="match status" value="1"/>
</dbReference>
<dbReference type="AlphaFoldDB" id="A4BHU3"/>
<dbReference type="STRING" id="314283.MED297_09416"/>
<evidence type="ECO:0000313" key="3">
    <source>
        <dbReference type="EMBL" id="EAR08348.1"/>
    </source>
</evidence>
<evidence type="ECO:0000259" key="2">
    <source>
        <dbReference type="Pfam" id="PF00582"/>
    </source>
</evidence>